<feature type="domain" description="PPM-type phosphatase" evidence="1">
    <location>
        <begin position="44"/>
        <end position="242"/>
    </location>
</feature>
<dbReference type="PANTHER" id="PTHR35801:SF1">
    <property type="entry name" value="PHOSPHOSERINE PHOSPHATASE RSBX"/>
    <property type="match status" value="1"/>
</dbReference>
<protein>
    <submittedName>
        <fullName evidence="2">Stage II sporulation protein E (SpoIIE)</fullName>
    </submittedName>
</protein>
<gene>
    <name evidence="2" type="ORF">Thiowin_00846</name>
</gene>
<dbReference type="PANTHER" id="PTHR35801">
    <property type="entry name" value="PHOSPHOSERINE PHOSPHATASE RSBX"/>
    <property type="match status" value="1"/>
</dbReference>
<dbReference type="RefSeq" id="WP_328986465.1">
    <property type="nucleotide sequence ID" value="NZ_CP121472.1"/>
</dbReference>
<dbReference type="Pfam" id="PF07228">
    <property type="entry name" value="SpoIIE"/>
    <property type="match status" value="1"/>
</dbReference>
<proteinExistence type="predicted"/>
<organism evidence="2 3">
    <name type="scientific">Thiorhodovibrio winogradskyi</name>
    <dbReference type="NCBI Taxonomy" id="77007"/>
    <lineage>
        <taxon>Bacteria</taxon>
        <taxon>Pseudomonadati</taxon>
        <taxon>Pseudomonadota</taxon>
        <taxon>Gammaproteobacteria</taxon>
        <taxon>Chromatiales</taxon>
        <taxon>Chromatiaceae</taxon>
        <taxon>Thiorhodovibrio</taxon>
    </lineage>
</organism>
<evidence type="ECO:0000313" key="2">
    <source>
        <dbReference type="EMBL" id="WPL15916.1"/>
    </source>
</evidence>
<dbReference type="InterPro" id="IPR001932">
    <property type="entry name" value="PPM-type_phosphatase-like_dom"/>
</dbReference>
<dbReference type="InterPro" id="IPR036457">
    <property type="entry name" value="PPM-type-like_dom_sf"/>
</dbReference>
<name>A0ABZ0S6Q9_9GAMM</name>
<keyword evidence="3" id="KW-1185">Reference proteome</keyword>
<sequence>MALITRSQSEADRAHLDAAVDAGVSVNAGAGTELGTGAQTRTLGTNLSSALRPLPGESACGDQLDAWLIDTGLRLAVADGLGHGPEAQRAAVTALDELRQASPGLELAELFARCDQALIGTRGVALAVVDVRPDAGQVLHASVGNVRTLLIHQDKVRRLGGARGIVGAGFRALRPERFVLAPGDWLVLYSDGIAENADLATALAEADLEPDPNHVPENSLASRLLARWASDRDDASLLLYRHV</sequence>
<dbReference type="SUPFAM" id="SSF81606">
    <property type="entry name" value="PP2C-like"/>
    <property type="match status" value="1"/>
</dbReference>
<dbReference type="Gene3D" id="3.60.40.10">
    <property type="entry name" value="PPM-type phosphatase domain"/>
    <property type="match status" value="1"/>
</dbReference>
<evidence type="ECO:0000259" key="1">
    <source>
        <dbReference type="SMART" id="SM00331"/>
    </source>
</evidence>
<dbReference type="SMART" id="SM00331">
    <property type="entry name" value="PP2C_SIG"/>
    <property type="match status" value="1"/>
</dbReference>
<dbReference type="EMBL" id="CP121472">
    <property type="protein sequence ID" value="WPL15916.1"/>
    <property type="molecule type" value="Genomic_DNA"/>
</dbReference>
<dbReference type="Proteomes" id="UP001432180">
    <property type="component" value="Chromosome"/>
</dbReference>
<accession>A0ABZ0S6Q9</accession>
<dbReference type="InterPro" id="IPR039248">
    <property type="entry name" value="Ptase_RsbX"/>
</dbReference>
<evidence type="ECO:0000313" key="3">
    <source>
        <dbReference type="Proteomes" id="UP001432180"/>
    </source>
</evidence>
<reference evidence="2 3" key="1">
    <citation type="journal article" date="2023" name="Microorganisms">
        <title>Thiorhodovibrio frisius and Trv. litoralis spp. nov., Two Novel Members from a Clade of Fastidious Purple Sulfur Bacteria That Exhibit Unique Red-Shifted Light-Harvesting Capabilities.</title>
        <authorList>
            <person name="Methner A."/>
            <person name="Kuzyk S.B."/>
            <person name="Petersen J."/>
            <person name="Bauer S."/>
            <person name="Brinkmann H."/>
            <person name="Sichau K."/>
            <person name="Wanner G."/>
            <person name="Wolf J."/>
            <person name="Neumann-Schaal M."/>
            <person name="Henke P."/>
            <person name="Tank M."/>
            <person name="Sproer C."/>
            <person name="Bunk B."/>
            <person name="Overmann J."/>
        </authorList>
    </citation>
    <scope>NUCLEOTIDE SEQUENCE [LARGE SCALE GENOMIC DNA]</scope>
    <source>
        <strain evidence="2 3">DSM 6702</strain>
    </source>
</reference>